<evidence type="ECO:0000259" key="1">
    <source>
        <dbReference type="Pfam" id="PF21818"/>
    </source>
</evidence>
<dbReference type="AlphaFoldDB" id="A0A1X3FPK0"/>
<dbReference type="RefSeq" id="WP_085348297.1">
    <property type="nucleotide sequence ID" value="NZ_NAEX01000134.1"/>
</dbReference>
<evidence type="ECO:0000313" key="2">
    <source>
        <dbReference type="EMBL" id="OSJ18863.1"/>
    </source>
</evidence>
<proteinExistence type="predicted"/>
<protein>
    <recommendedName>
        <fullName evidence="1">DUF6884 domain-containing protein</fullName>
    </recommendedName>
</protein>
<gene>
    <name evidence="3" type="ORF">BST63_01100</name>
    <name evidence="2" type="ORF">BSZ18_01380</name>
</gene>
<organism evidence="2 4">
    <name type="scientific">Bradyrhizobium canariense</name>
    <dbReference type="NCBI Taxonomy" id="255045"/>
    <lineage>
        <taxon>Bacteria</taxon>
        <taxon>Pseudomonadati</taxon>
        <taxon>Pseudomonadota</taxon>
        <taxon>Alphaproteobacteria</taxon>
        <taxon>Hyphomicrobiales</taxon>
        <taxon>Nitrobacteraceae</taxon>
        <taxon>Bradyrhizobium</taxon>
    </lineage>
</organism>
<reference evidence="4 5" key="1">
    <citation type="submission" date="2017-03" db="EMBL/GenBank/DDBJ databases">
        <title>Whole genome sequences of fourteen strains of Bradyrhizobium canariense and one strain of Bradyrhizobium japonicum isolated from Lupinus (Papilionoideae: Genisteae) species in Algeria.</title>
        <authorList>
            <person name="Crovadore J."/>
            <person name="Chekireb D."/>
            <person name="Brachmann A."/>
            <person name="Chablais R."/>
            <person name="Cochard B."/>
            <person name="Lefort F."/>
        </authorList>
    </citation>
    <scope>NUCLEOTIDE SEQUENCE [LARGE SCALE GENOMIC DNA]</scope>
    <source>
        <strain evidence="2 4">UBMA195</strain>
        <strain evidence="3 5">UBMAN05</strain>
    </source>
</reference>
<comment type="caution">
    <text evidence="2">The sequence shown here is derived from an EMBL/GenBank/DDBJ whole genome shotgun (WGS) entry which is preliminary data.</text>
</comment>
<sequence length="60" mass="6772">MTRVAFVSCVKLKADTARPARDLYVSPWFIGARRYAERNADSWLILSAAYGLVDPDRVIV</sequence>
<accession>A0A1X3FPK0</accession>
<dbReference type="EMBL" id="NAFK01000098">
    <property type="protein sequence ID" value="OSJ35928.1"/>
    <property type="molecule type" value="Genomic_DNA"/>
</dbReference>
<dbReference type="Proteomes" id="UP000193553">
    <property type="component" value="Unassembled WGS sequence"/>
</dbReference>
<name>A0A1X3FPK0_9BRAD</name>
<feature type="domain" description="DUF6884" evidence="1">
    <location>
        <begin position="4"/>
        <end position="59"/>
    </location>
</feature>
<dbReference type="InterPro" id="IPR049251">
    <property type="entry name" value="DUF6884"/>
</dbReference>
<keyword evidence="5" id="KW-1185">Reference proteome</keyword>
<dbReference type="Proteomes" id="UP000193884">
    <property type="component" value="Unassembled WGS sequence"/>
</dbReference>
<evidence type="ECO:0000313" key="4">
    <source>
        <dbReference type="Proteomes" id="UP000193553"/>
    </source>
</evidence>
<evidence type="ECO:0000313" key="3">
    <source>
        <dbReference type="EMBL" id="OSJ35928.1"/>
    </source>
</evidence>
<dbReference type="EMBL" id="NAFI01000122">
    <property type="protein sequence ID" value="OSJ18863.1"/>
    <property type="molecule type" value="Genomic_DNA"/>
</dbReference>
<dbReference type="Pfam" id="PF21818">
    <property type="entry name" value="DUF6884"/>
    <property type="match status" value="1"/>
</dbReference>
<evidence type="ECO:0000313" key="5">
    <source>
        <dbReference type="Proteomes" id="UP000193884"/>
    </source>
</evidence>
<dbReference type="OrthoDB" id="2866199at2"/>